<keyword evidence="2 5" id="KW-0812">Transmembrane</keyword>
<evidence type="ECO:0000256" key="5">
    <source>
        <dbReference type="SAM" id="Phobius"/>
    </source>
</evidence>
<gene>
    <name evidence="7" type="ORF">G5B40_03365</name>
</gene>
<dbReference type="GO" id="GO:0008610">
    <property type="term" value="P:lipid biosynthetic process"/>
    <property type="evidence" value="ECO:0007669"/>
    <property type="project" value="InterPro"/>
</dbReference>
<feature type="transmembrane region" description="Helical" evidence="5">
    <location>
        <begin position="6"/>
        <end position="34"/>
    </location>
</feature>
<dbReference type="InterPro" id="IPR006694">
    <property type="entry name" value="Fatty_acid_hydroxylase"/>
</dbReference>
<proteinExistence type="predicted"/>
<dbReference type="Pfam" id="PF04116">
    <property type="entry name" value="FA_hydroxylase"/>
    <property type="match status" value="1"/>
</dbReference>
<dbReference type="KEGG" id="hdh:G5B40_03365"/>
<protein>
    <submittedName>
        <fullName evidence="7">Fatty acid hydroxylase family protein</fullName>
    </submittedName>
</protein>
<dbReference type="GO" id="GO:0005506">
    <property type="term" value="F:iron ion binding"/>
    <property type="evidence" value="ECO:0007669"/>
    <property type="project" value="InterPro"/>
</dbReference>
<dbReference type="PANTHER" id="PTHR11863">
    <property type="entry name" value="STEROL DESATURASE"/>
    <property type="match status" value="1"/>
</dbReference>
<comment type="subcellular location">
    <subcellularLocation>
        <location evidence="1">Membrane</location>
    </subcellularLocation>
</comment>
<feature type="domain" description="Fatty acid hydroxylase" evidence="6">
    <location>
        <begin position="98"/>
        <end position="229"/>
    </location>
</feature>
<sequence>MLAFVAHLVVLTVLIWVATTALYFLGGFVILAYARRHPERKIQQRADGEARAREEIWESLRSIVVTSFCMALAICLSLFGLTLWSPMEGWIGVLAGAAILILGYDFWFYWAHRLLHTKRLIRFHRWHHRSRAPTVWSTDSQGFVETAMIQSWLVLAAVLLPIPPLAFVLHRLYDHINGQLGHCGYEFFASRSTRAPSPLVCTTYHDQHHELYNWNYGNFTSIWDRLGGTLHPDYDRAVARREDHAEATEKTPAE</sequence>
<accession>A0A7L5BUW9</accession>
<reference evidence="7 8" key="1">
    <citation type="submission" date="2020-02" db="EMBL/GenBank/DDBJ databases">
        <title>complete genome sequence of Rhodobacteraceae bacterium.</title>
        <authorList>
            <person name="Park J."/>
            <person name="Kim Y.-S."/>
            <person name="Kim K.-H."/>
        </authorList>
    </citation>
    <scope>NUCLEOTIDE SEQUENCE [LARGE SCALE GENOMIC DNA]</scope>
    <source>
        <strain evidence="7 8">RR4-56</strain>
    </source>
</reference>
<feature type="transmembrane region" description="Helical" evidence="5">
    <location>
        <begin position="63"/>
        <end position="84"/>
    </location>
</feature>
<organism evidence="7 8">
    <name type="scientific">Pikeienuella piscinae</name>
    <dbReference type="NCBI Taxonomy" id="2748098"/>
    <lineage>
        <taxon>Bacteria</taxon>
        <taxon>Pseudomonadati</taxon>
        <taxon>Pseudomonadota</taxon>
        <taxon>Alphaproteobacteria</taxon>
        <taxon>Rhodobacterales</taxon>
        <taxon>Paracoccaceae</taxon>
        <taxon>Pikeienuella</taxon>
    </lineage>
</organism>
<dbReference type="RefSeq" id="WP_165094985.1">
    <property type="nucleotide sequence ID" value="NZ_CP049056.1"/>
</dbReference>
<dbReference type="AlphaFoldDB" id="A0A7L5BUW9"/>
<keyword evidence="4 5" id="KW-0472">Membrane</keyword>
<evidence type="ECO:0000256" key="2">
    <source>
        <dbReference type="ARBA" id="ARBA00022692"/>
    </source>
</evidence>
<evidence type="ECO:0000313" key="8">
    <source>
        <dbReference type="Proteomes" id="UP000503336"/>
    </source>
</evidence>
<feature type="transmembrane region" description="Helical" evidence="5">
    <location>
        <begin position="152"/>
        <end position="173"/>
    </location>
</feature>
<feature type="transmembrane region" description="Helical" evidence="5">
    <location>
        <begin position="90"/>
        <end position="110"/>
    </location>
</feature>
<dbReference type="GO" id="GO:0016020">
    <property type="term" value="C:membrane"/>
    <property type="evidence" value="ECO:0007669"/>
    <property type="project" value="UniProtKB-SubCell"/>
</dbReference>
<keyword evidence="8" id="KW-1185">Reference proteome</keyword>
<keyword evidence="3 5" id="KW-1133">Transmembrane helix</keyword>
<evidence type="ECO:0000256" key="1">
    <source>
        <dbReference type="ARBA" id="ARBA00004370"/>
    </source>
</evidence>
<dbReference type="GO" id="GO:0016491">
    <property type="term" value="F:oxidoreductase activity"/>
    <property type="evidence" value="ECO:0007669"/>
    <property type="project" value="InterPro"/>
</dbReference>
<evidence type="ECO:0000256" key="4">
    <source>
        <dbReference type="ARBA" id="ARBA00023136"/>
    </source>
</evidence>
<dbReference type="Proteomes" id="UP000503336">
    <property type="component" value="Chromosome"/>
</dbReference>
<evidence type="ECO:0000256" key="3">
    <source>
        <dbReference type="ARBA" id="ARBA00022989"/>
    </source>
</evidence>
<dbReference type="InterPro" id="IPR050307">
    <property type="entry name" value="Sterol_Desaturase_Related"/>
</dbReference>
<dbReference type="EMBL" id="CP049056">
    <property type="protein sequence ID" value="QIE54558.1"/>
    <property type="molecule type" value="Genomic_DNA"/>
</dbReference>
<name>A0A7L5BUW9_9RHOB</name>
<evidence type="ECO:0000313" key="7">
    <source>
        <dbReference type="EMBL" id="QIE54558.1"/>
    </source>
</evidence>
<evidence type="ECO:0000259" key="6">
    <source>
        <dbReference type="Pfam" id="PF04116"/>
    </source>
</evidence>